<proteinExistence type="predicted"/>
<reference evidence="2" key="1">
    <citation type="journal article" date="2013" name="Nature">
        <title>Draft genome of the wheat A-genome progenitor Triticum urartu.</title>
        <authorList>
            <person name="Ling H.Q."/>
            <person name="Zhao S."/>
            <person name="Liu D."/>
            <person name="Wang J."/>
            <person name="Sun H."/>
            <person name="Zhang C."/>
            <person name="Fan H."/>
            <person name="Li D."/>
            <person name="Dong L."/>
            <person name="Tao Y."/>
            <person name="Gao C."/>
            <person name="Wu H."/>
            <person name="Li Y."/>
            <person name="Cui Y."/>
            <person name="Guo X."/>
            <person name="Zheng S."/>
            <person name="Wang B."/>
            <person name="Yu K."/>
            <person name="Liang Q."/>
            <person name="Yang W."/>
            <person name="Lou X."/>
            <person name="Chen J."/>
            <person name="Feng M."/>
            <person name="Jian J."/>
            <person name="Zhang X."/>
            <person name="Luo G."/>
            <person name="Jiang Y."/>
            <person name="Liu J."/>
            <person name="Wang Z."/>
            <person name="Sha Y."/>
            <person name="Zhang B."/>
            <person name="Wu H."/>
            <person name="Tang D."/>
            <person name="Shen Q."/>
            <person name="Xue P."/>
            <person name="Zou S."/>
            <person name="Wang X."/>
            <person name="Liu X."/>
            <person name="Wang F."/>
            <person name="Yang Y."/>
            <person name="An X."/>
            <person name="Dong Z."/>
            <person name="Zhang K."/>
            <person name="Zhang X."/>
            <person name="Luo M.C."/>
            <person name="Dvorak J."/>
            <person name="Tong Y."/>
            <person name="Wang J."/>
            <person name="Yang H."/>
            <person name="Li Z."/>
            <person name="Wang D."/>
            <person name="Zhang A."/>
            <person name="Wang J."/>
        </authorList>
    </citation>
    <scope>NUCLEOTIDE SEQUENCE</scope>
    <source>
        <strain evidence="2">cv. G1812</strain>
    </source>
</reference>
<sequence length="42" mass="4647">MPSLPSSLKQQAGDHLDAYRHHIQTQRSGSCSLGMINWAVPK</sequence>
<name>A0A8R7P4T6_TRIUA</name>
<organism evidence="1 2">
    <name type="scientific">Triticum urartu</name>
    <name type="common">Red wild einkorn</name>
    <name type="synonym">Crithodium urartu</name>
    <dbReference type="NCBI Taxonomy" id="4572"/>
    <lineage>
        <taxon>Eukaryota</taxon>
        <taxon>Viridiplantae</taxon>
        <taxon>Streptophyta</taxon>
        <taxon>Embryophyta</taxon>
        <taxon>Tracheophyta</taxon>
        <taxon>Spermatophyta</taxon>
        <taxon>Magnoliopsida</taxon>
        <taxon>Liliopsida</taxon>
        <taxon>Poales</taxon>
        <taxon>Poaceae</taxon>
        <taxon>BOP clade</taxon>
        <taxon>Pooideae</taxon>
        <taxon>Triticodae</taxon>
        <taxon>Triticeae</taxon>
        <taxon>Triticinae</taxon>
        <taxon>Triticum</taxon>
    </lineage>
</organism>
<reference evidence="1" key="3">
    <citation type="submission" date="2022-06" db="UniProtKB">
        <authorList>
            <consortium name="EnsemblPlants"/>
        </authorList>
    </citation>
    <scope>IDENTIFICATION</scope>
</reference>
<dbReference type="AlphaFoldDB" id="A0A8R7P4T6"/>
<protein>
    <submittedName>
        <fullName evidence="1">Uncharacterized protein</fullName>
    </submittedName>
</protein>
<evidence type="ECO:0000313" key="2">
    <source>
        <dbReference type="Proteomes" id="UP000015106"/>
    </source>
</evidence>
<evidence type="ECO:0000313" key="1">
    <source>
        <dbReference type="EnsemblPlants" id="TuG1812G0100001044.01.T01.cds269483"/>
    </source>
</evidence>
<keyword evidence="2" id="KW-1185">Reference proteome</keyword>
<dbReference type="Proteomes" id="UP000015106">
    <property type="component" value="Chromosome 1"/>
</dbReference>
<accession>A0A8R7P4T6</accession>
<dbReference type="EnsemblPlants" id="TuG1812G0100001044.01.T01">
    <property type="protein sequence ID" value="TuG1812G0100001044.01.T01.cds269483"/>
    <property type="gene ID" value="TuG1812G0100001044.01"/>
</dbReference>
<reference evidence="1" key="2">
    <citation type="submission" date="2018-03" db="EMBL/GenBank/DDBJ databases">
        <title>The Triticum urartu genome reveals the dynamic nature of wheat genome evolution.</title>
        <authorList>
            <person name="Ling H."/>
            <person name="Ma B."/>
            <person name="Shi X."/>
            <person name="Liu H."/>
            <person name="Dong L."/>
            <person name="Sun H."/>
            <person name="Cao Y."/>
            <person name="Gao Q."/>
            <person name="Zheng S."/>
            <person name="Li Y."/>
            <person name="Yu Y."/>
            <person name="Du H."/>
            <person name="Qi M."/>
            <person name="Li Y."/>
            <person name="Yu H."/>
            <person name="Cui Y."/>
            <person name="Wang N."/>
            <person name="Chen C."/>
            <person name="Wu H."/>
            <person name="Zhao Y."/>
            <person name="Zhang J."/>
            <person name="Li Y."/>
            <person name="Zhou W."/>
            <person name="Zhang B."/>
            <person name="Hu W."/>
            <person name="Eijk M."/>
            <person name="Tang J."/>
            <person name="Witsenboer H."/>
            <person name="Zhao S."/>
            <person name="Li Z."/>
            <person name="Zhang A."/>
            <person name="Wang D."/>
            <person name="Liang C."/>
        </authorList>
    </citation>
    <scope>NUCLEOTIDE SEQUENCE [LARGE SCALE GENOMIC DNA]</scope>
    <source>
        <strain evidence="1">cv. G1812</strain>
    </source>
</reference>
<dbReference type="Gramene" id="TuG1812G0100001044.01.T01">
    <property type="protein sequence ID" value="TuG1812G0100001044.01.T01.cds269483"/>
    <property type="gene ID" value="TuG1812G0100001044.01"/>
</dbReference>